<dbReference type="InterPro" id="IPR036866">
    <property type="entry name" value="RibonucZ/Hydroxyglut_hydro"/>
</dbReference>
<dbReference type="Pfam" id="PF00753">
    <property type="entry name" value="Lactamase_B"/>
    <property type="match status" value="1"/>
</dbReference>
<dbReference type="EMBL" id="JAATJS010000001">
    <property type="protein sequence ID" value="NIX75774.1"/>
    <property type="molecule type" value="Genomic_DNA"/>
</dbReference>
<accession>A0ABX0V7E8</accession>
<dbReference type="PANTHER" id="PTHR46233:SF3">
    <property type="entry name" value="HYDROXYACYLGLUTATHIONE HYDROLASE GLOC"/>
    <property type="match status" value="1"/>
</dbReference>
<feature type="domain" description="Metallo-beta-lactamase" evidence="5">
    <location>
        <begin position="42"/>
        <end position="222"/>
    </location>
</feature>
<dbReference type="SMART" id="SM00849">
    <property type="entry name" value="Lactamase_B"/>
    <property type="match status" value="1"/>
</dbReference>
<evidence type="ECO:0000313" key="6">
    <source>
        <dbReference type="EMBL" id="NIX75774.1"/>
    </source>
</evidence>
<protein>
    <submittedName>
        <fullName evidence="6">MBL fold metallo-hydrolase</fullName>
    </submittedName>
</protein>
<keyword evidence="2" id="KW-0479">Metal-binding</keyword>
<keyword evidence="7" id="KW-1185">Reference proteome</keyword>
<organism evidence="6 7">
    <name type="scientific">Microvirga terricola</name>
    <dbReference type="NCBI Taxonomy" id="2719797"/>
    <lineage>
        <taxon>Bacteria</taxon>
        <taxon>Pseudomonadati</taxon>
        <taxon>Pseudomonadota</taxon>
        <taxon>Alphaproteobacteria</taxon>
        <taxon>Hyphomicrobiales</taxon>
        <taxon>Methylobacteriaceae</taxon>
        <taxon>Microvirga</taxon>
    </lineage>
</organism>
<name>A0ABX0V7E8_9HYPH</name>
<keyword evidence="3" id="KW-0378">Hydrolase</keyword>
<dbReference type="InterPro" id="IPR001279">
    <property type="entry name" value="Metallo-B-lactamas"/>
</dbReference>
<evidence type="ECO:0000256" key="1">
    <source>
        <dbReference type="ARBA" id="ARBA00001947"/>
    </source>
</evidence>
<sequence length="244" mass="26363">MPRPHVAGLQSARLRPYVGIEPIRDLFVPNLRAAIIPVTPFQQNCTLLWSEETKKGVVIDPGGDLDHIRQAIAQNGVTVERILLTHGHIDHAAGAADLKEELGVPVEGPHEADRFLLDRLPETGLMYGIEGARAVTPDRWLNEGDTVQVGEVALEVLHCPGHSPGSVVFVSPSQRFAIVGDVLFQGSVGRVDLPGGDGKTLMRSIKDKLLPLGDDIAFICGHGPMSMLGEERRTNPFLVGEAFV</sequence>
<comment type="caution">
    <text evidence="6">The sequence shown here is derived from an EMBL/GenBank/DDBJ whole genome shotgun (WGS) entry which is preliminary data.</text>
</comment>
<evidence type="ECO:0000256" key="2">
    <source>
        <dbReference type="ARBA" id="ARBA00022723"/>
    </source>
</evidence>
<evidence type="ECO:0000313" key="7">
    <source>
        <dbReference type="Proteomes" id="UP000707352"/>
    </source>
</evidence>
<comment type="cofactor">
    <cofactor evidence="1">
        <name>Zn(2+)</name>
        <dbReference type="ChEBI" id="CHEBI:29105"/>
    </cofactor>
</comment>
<dbReference type="Gene3D" id="3.60.15.10">
    <property type="entry name" value="Ribonuclease Z/Hydroxyacylglutathione hydrolase-like"/>
    <property type="match status" value="1"/>
</dbReference>
<keyword evidence="4" id="KW-0862">Zinc</keyword>
<dbReference type="Proteomes" id="UP000707352">
    <property type="component" value="Unassembled WGS sequence"/>
</dbReference>
<evidence type="ECO:0000256" key="4">
    <source>
        <dbReference type="ARBA" id="ARBA00022833"/>
    </source>
</evidence>
<evidence type="ECO:0000259" key="5">
    <source>
        <dbReference type="SMART" id="SM00849"/>
    </source>
</evidence>
<dbReference type="CDD" id="cd07737">
    <property type="entry name" value="YcbL-like_MBL-fold"/>
    <property type="match status" value="1"/>
</dbReference>
<dbReference type="InterPro" id="IPR051453">
    <property type="entry name" value="MBL_Glyoxalase_II"/>
</dbReference>
<reference evidence="6 7" key="1">
    <citation type="submission" date="2020-03" db="EMBL/GenBank/DDBJ databases">
        <title>The genome sequence of Microvirga sp. c23x22.</title>
        <authorList>
            <person name="Zhang X."/>
        </authorList>
    </citation>
    <scope>NUCLEOTIDE SEQUENCE [LARGE SCALE GENOMIC DNA]</scope>
    <source>
        <strain evidence="7">c23x22</strain>
    </source>
</reference>
<gene>
    <name evidence="6" type="ORF">HB375_03985</name>
</gene>
<dbReference type="PANTHER" id="PTHR46233">
    <property type="entry name" value="HYDROXYACYLGLUTATHIONE HYDROLASE GLOC"/>
    <property type="match status" value="1"/>
</dbReference>
<proteinExistence type="predicted"/>
<dbReference type="SUPFAM" id="SSF56281">
    <property type="entry name" value="Metallo-hydrolase/oxidoreductase"/>
    <property type="match status" value="1"/>
</dbReference>
<evidence type="ECO:0000256" key="3">
    <source>
        <dbReference type="ARBA" id="ARBA00022801"/>
    </source>
</evidence>